<gene>
    <name evidence="2" type="ORF">N780_19860</name>
</gene>
<sequence>MSLPEANVSQEEKKESKLLSKFLNGIEKAGNKLPDPFMLFVYLALFMILLSWVVSSFGVSVVQPGSGEEVAIKSLISAEGIQYMLTSMLENFTGFKPLGLVLAMMLGIGLAEKVGLIETAIKSTILKAPASLTTYAVIFVGILGNLASDAAFVIVPPLAAMVFYTLGRHPLAGLAAGFAGVGSGFTANVVIAGTDALLSGISTEVMQGLDPSVVVTPVDNYYFMVVSVIVLSIAGALVTEKIVEPRLGKYDGDLKKEMKASTPLEKKGLKNATIALVTYIGLLLVALFWPNSPLRNESGGIIPSTFLDGIIPIILFMFITVAVTYGVTVNKIEKTKDISTFMGDAIKDMSGFIVLIFAAAQFIAYFDWTNIGTWIAVSGAGFLESLGLTGIPVIIGFVFLTALMNLLVFSGSAQWALEAPIFIKMFYLLDYHPAFIQAAYRIADSSTNIITPMNPYIIIVLAFMREYDKKAGLGTLISLMLPYSIIFLSVWIVLLLAFAFLGIPFGPGVHMYL</sequence>
<proteinExistence type="predicted"/>
<dbReference type="EMBL" id="AVBG01000006">
    <property type="protein sequence ID" value="KGP91464.1"/>
    <property type="molecule type" value="Genomic_DNA"/>
</dbReference>
<reference evidence="2 3" key="1">
    <citation type="submission" date="2013-08" db="EMBL/GenBank/DDBJ databases">
        <title>Genome of Pontibacillus chungwhensis.</title>
        <authorList>
            <person name="Wang Q."/>
            <person name="Wang G."/>
        </authorList>
    </citation>
    <scope>NUCLEOTIDE SEQUENCE [LARGE SCALE GENOMIC DNA]</scope>
    <source>
        <strain evidence="2 3">BH030062</strain>
    </source>
</reference>
<feature type="transmembrane region" description="Helical" evidence="1">
    <location>
        <begin position="476"/>
        <end position="503"/>
    </location>
</feature>
<feature type="transmembrane region" description="Helical" evidence="1">
    <location>
        <begin position="37"/>
        <end position="59"/>
    </location>
</feature>
<feature type="transmembrane region" description="Helical" evidence="1">
    <location>
        <begin position="221"/>
        <end position="239"/>
    </location>
</feature>
<dbReference type="OrthoDB" id="3314392at2"/>
<protein>
    <submittedName>
        <fullName evidence="2">Transporter</fullName>
    </submittedName>
</protein>
<accession>A0A0A2UU70</accession>
<feature type="transmembrane region" description="Helical" evidence="1">
    <location>
        <begin position="386"/>
        <end position="409"/>
    </location>
</feature>
<evidence type="ECO:0000313" key="2">
    <source>
        <dbReference type="EMBL" id="KGP91464.1"/>
    </source>
</evidence>
<feature type="transmembrane region" description="Helical" evidence="1">
    <location>
        <begin position="174"/>
        <end position="201"/>
    </location>
</feature>
<dbReference type="STRING" id="1385513.N780_19860"/>
<dbReference type="eggNOG" id="COG2978">
    <property type="taxonomic scope" value="Bacteria"/>
</dbReference>
<organism evidence="2 3">
    <name type="scientific">Pontibacillus chungwhensis BH030062</name>
    <dbReference type="NCBI Taxonomy" id="1385513"/>
    <lineage>
        <taxon>Bacteria</taxon>
        <taxon>Bacillati</taxon>
        <taxon>Bacillota</taxon>
        <taxon>Bacilli</taxon>
        <taxon>Bacillales</taxon>
        <taxon>Bacillaceae</taxon>
        <taxon>Pontibacillus</taxon>
    </lineage>
</organism>
<dbReference type="GO" id="GO:0015558">
    <property type="term" value="F:secondary active p-aminobenzoyl-glutamate transmembrane transporter activity"/>
    <property type="evidence" value="ECO:0007669"/>
    <property type="project" value="InterPro"/>
</dbReference>
<dbReference type="GO" id="GO:1902604">
    <property type="term" value="P:p-aminobenzoyl-glutamate transmembrane transport"/>
    <property type="evidence" value="ECO:0007669"/>
    <property type="project" value="InterPro"/>
</dbReference>
<comment type="caution">
    <text evidence="2">The sequence shown here is derived from an EMBL/GenBank/DDBJ whole genome shotgun (WGS) entry which is preliminary data.</text>
</comment>
<name>A0A0A2UU70_9BACI</name>
<feature type="transmembrane region" description="Helical" evidence="1">
    <location>
        <begin position="309"/>
        <end position="328"/>
    </location>
</feature>
<feature type="transmembrane region" description="Helical" evidence="1">
    <location>
        <begin position="349"/>
        <end position="366"/>
    </location>
</feature>
<feature type="transmembrane region" description="Helical" evidence="1">
    <location>
        <begin position="268"/>
        <end position="289"/>
    </location>
</feature>
<dbReference type="RefSeq" id="WP_084599497.1">
    <property type="nucleotide sequence ID" value="NZ_AVBG01000006.1"/>
</dbReference>
<keyword evidence="1" id="KW-1133">Transmembrane helix</keyword>
<dbReference type="Proteomes" id="UP000030153">
    <property type="component" value="Unassembled WGS sequence"/>
</dbReference>
<dbReference type="InterPro" id="IPR004697">
    <property type="entry name" value="AbgT"/>
</dbReference>
<dbReference type="Pfam" id="PF03806">
    <property type="entry name" value="ABG_transport"/>
    <property type="match status" value="1"/>
</dbReference>
<dbReference type="PANTHER" id="PTHR30282:SF0">
    <property type="entry name" value="P-AMINOBENZOYL-GLUTAMATE TRANSPORT PROTEIN"/>
    <property type="match status" value="1"/>
</dbReference>
<dbReference type="PANTHER" id="PTHR30282">
    <property type="entry name" value="P-AMINOBENZOYL GLUTAMATE TRANSPORTER"/>
    <property type="match status" value="1"/>
</dbReference>
<keyword evidence="1" id="KW-0812">Transmembrane</keyword>
<keyword evidence="1" id="KW-0472">Membrane</keyword>
<feature type="transmembrane region" description="Helical" evidence="1">
    <location>
        <begin position="94"/>
        <end position="112"/>
    </location>
</feature>
<evidence type="ECO:0000256" key="1">
    <source>
        <dbReference type="SAM" id="Phobius"/>
    </source>
</evidence>
<keyword evidence="3" id="KW-1185">Reference proteome</keyword>
<evidence type="ECO:0000313" key="3">
    <source>
        <dbReference type="Proteomes" id="UP000030153"/>
    </source>
</evidence>
<dbReference type="AlphaFoldDB" id="A0A0A2UU70"/>